<keyword evidence="4" id="KW-1185">Reference proteome</keyword>
<feature type="compositionally biased region" description="Low complexity" evidence="1">
    <location>
        <begin position="240"/>
        <end position="260"/>
    </location>
</feature>
<reference evidence="3" key="1">
    <citation type="submission" date="2016-04" db="EMBL/GenBank/DDBJ databases">
        <authorList>
            <person name="Evans L.H."/>
            <person name="Alamgir A."/>
            <person name="Owens N."/>
            <person name="Weber N.D."/>
            <person name="Virtaneva K."/>
            <person name="Barbian K."/>
            <person name="Babar A."/>
            <person name="Rosenke K."/>
        </authorList>
    </citation>
    <scope>NUCLEOTIDE SEQUENCE [LARGE SCALE GENOMIC DNA]</scope>
    <source>
        <strain evidence="3">CBS 101.48</strain>
    </source>
</reference>
<dbReference type="SUPFAM" id="SSF64268">
    <property type="entry name" value="PX domain"/>
    <property type="match status" value="1"/>
</dbReference>
<gene>
    <name evidence="3" type="primary">ABSGL_06200.1 scaffold 7705</name>
</gene>
<evidence type="ECO:0000256" key="1">
    <source>
        <dbReference type="SAM" id="MobiDB-lite"/>
    </source>
</evidence>
<dbReference type="EMBL" id="LT553219">
    <property type="protein sequence ID" value="SAM00512.1"/>
    <property type="molecule type" value="Genomic_DNA"/>
</dbReference>
<feature type="domain" description="PX" evidence="2">
    <location>
        <begin position="1"/>
        <end position="189"/>
    </location>
</feature>
<protein>
    <recommendedName>
        <fullName evidence="2">PX domain-containing protein</fullName>
    </recommendedName>
</protein>
<dbReference type="InParanoid" id="A0A163JMZ8"/>
<dbReference type="InterPro" id="IPR001683">
    <property type="entry name" value="PX_dom"/>
</dbReference>
<dbReference type="InterPro" id="IPR036871">
    <property type="entry name" value="PX_dom_sf"/>
</dbReference>
<accession>A0A163JMZ8</accession>
<proteinExistence type="predicted"/>
<name>A0A163JMZ8_ABSGL</name>
<sequence>MDSEPFICSASVLSYERRGRETWYTILIVPRQEPCYTIHRRYQDFVRMSNQLMDAFPRYNSPKKHYPSCFPCTLAETKVSPPPPPPPPSAGRSFKDHYNHHYHRAISTYSPLPRLSSSILLTPSTSSPAGFPSASNPSCTDHRFLQLIANRKRRLKQLDRYLYELFRMPLEVHQSPFVFEFLNYQPFFPLPLPTLKKAPSPAHPSSCPLFPCRYSKSLPPTPTPSLAPSDDIETPPIQEPTSPSSSPLSSYPSTTSSSSSIPCDKDNAPLHLSLYLGPGSFVSTTCARKNLTLEIVRRQLNKSLEEQGLEPLPPSSVLAYNHIASSDRQGALETLTLNQKDPWMEEYDQVMTLALSHRIAFFASTLPPGRKWKYNKKMSGENKGKVLLVSCENDLQAALHGKWRRLDHVTLSCLAW</sequence>
<evidence type="ECO:0000259" key="2">
    <source>
        <dbReference type="PROSITE" id="PS50195"/>
    </source>
</evidence>
<dbReference type="PROSITE" id="PS50195">
    <property type="entry name" value="PX"/>
    <property type="match status" value="1"/>
</dbReference>
<organism evidence="3">
    <name type="scientific">Absidia glauca</name>
    <name type="common">Pin mould</name>
    <dbReference type="NCBI Taxonomy" id="4829"/>
    <lineage>
        <taxon>Eukaryota</taxon>
        <taxon>Fungi</taxon>
        <taxon>Fungi incertae sedis</taxon>
        <taxon>Mucoromycota</taxon>
        <taxon>Mucoromycotina</taxon>
        <taxon>Mucoromycetes</taxon>
        <taxon>Mucorales</taxon>
        <taxon>Cunninghamellaceae</taxon>
        <taxon>Absidia</taxon>
    </lineage>
</organism>
<dbReference type="OrthoDB" id="2279956at2759"/>
<feature type="region of interest" description="Disordered" evidence="1">
    <location>
        <begin position="220"/>
        <end position="262"/>
    </location>
</feature>
<dbReference type="Pfam" id="PF00787">
    <property type="entry name" value="PX"/>
    <property type="match status" value="1"/>
</dbReference>
<dbReference type="GO" id="GO:0035091">
    <property type="term" value="F:phosphatidylinositol binding"/>
    <property type="evidence" value="ECO:0007669"/>
    <property type="project" value="InterPro"/>
</dbReference>
<dbReference type="Proteomes" id="UP000078561">
    <property type="component" value="Unassembled WGS sequence"/>
</dbReference>
<dbReference type="Gene3D" id="3.30.1520.10">
    <property type="entry name" value="Phox-like domain"/>
    <property type="match status" value="1"/>
</dbReference>
<evidence type="ECO:0000313" key="4">
    <source>
        <dbReference type="Proteomes" id="UP000078561"/>
    </source>
</evidence>
<evidence type="ECO:0000313" key="3">
    <source>
        <dbReference type="EMBL" id="SAM00512.1"/>
    </source>
</evidence>
<dbReference type="OMA" id="HYHRAIS"/>
<dbReference type="AlphaFoldDB" id="A0A163JMZ8"/>